<evidence type="ECO:0000256" key="6">
    <source>
        <dbReference type="ARBA" id="ARBA00022833"/>
    </source>
</evidence>
<comment type="catalytic activity">
    <reaction evidence="9">
        <text>a secondary alcohol + NAD(+) = a ketone + NADH + H(+)</text>
        <dbReference type="Rhea" id="RHEA:10740"/>
        <dbReference type="ChEBI" id="CHEBI:15378"/>
        <dbReference type="ChEBI" id="CHEBI:17087"/>
        <dbReference type="ChEBI" id="CHEBI:35681"/>
        <dbReference type="ChEBI" id="CHEBI:57540"/>
        <dbReference type="ChEBI" id="CHEBI:57945"/>
        <dbReference type="EC" id="1.1.1.1"/>
    </reaction>
</comment>
<dbReference type="PANTHER" id="PTHR42940:SF7">
    <property type="entry name" value="ALCOHOL DEHYDROGENASE-LIKE N-TERMINAL DOMAIN-CONTAINING PROTEIN"/>
    <property type="match status" value="1"/>
</dbReference>
<dbReference type="GO" id="GO:0005737">
    <property type="term" value="C:cytoplasm"/>
    <property type="evidence" value="ECO:0007669"/>
    <property type="project" value="TreeGrafter"/>
</dbReference>
<dbReference type="InterPro" id="IPR013154">
    <property type="entry name" value="ADH-like_N"/>
</dbReference>
<evidence type="ECO:0000256" key="3">
    <source>
        <dbReference type="ARBA" id="ARBA00013190"/>
    </source>
</evidence>
<dbReference type="Pfam" id="PF08240">
    <property type="entry name" value="ADH_N"/>
    <property type="match status" value="1"/>
</dbReference>
<sequence>MSTDTSAKPLTVRAAQVTEPGGAFDVVERELPEPRRGHVRLTVEACGVCRSDAAFVNAAFPDVPFPLVTGHEIAGRVEATGEDVEDWNVGDRVAVGWFGGNCGTCPACRRGDFIHCARMQVPGWAYPGGYAEAVVVPVSALARIPDELGATEAAPMGCAGVTTFNALRHSAAGPGELVAVLGVGGLGHLGVQFANKLGFETVAVARGADKADAAKRFGAHHYIDSTAGDVAGQLQALGGAKVVLATAASSAAMGAAIDGLGDNGELIVLGATPEPIQVSPFQLISSSRTVHGHPSGTARDVEETLRFAALTGIRPMIETRPLDDVAAAYDRMMSGDARYRMVLTTGR</sequence>
<comment type="similarity">
    <text evidence="2 11">Belongs to the zinc-containing alcohol dehydrogenase family.</text>
</comment>
<name>A0A4R4NKJ0_9ACTN</name>
<dbReference type="CDD" id="cd08296">
    <property type="entry name" value="CAD_like"/>
    <property type="match status" value="1"/>
</dbReference>
<keyword evidence="14" id="KW-1185">Reference proteome</keyword>
<evidence type="ECO:0000256" key="2">
    <source>
        <dbReference type="ARBA" id="ARBA00008072"/>
    </source>
</evidence>
<dbReference type="InterPro" id="IPR002328">
    <property type="entry name" value="ADH_Zn_CS"/>
</dbReference>
<dbReference type="FunFam" id="3.40.50.720:FF:000039">
    <property type="entry name" value="Alcohol dehydrogenase AdhP"/>
    <property type="match status" value="1"/>
</dbReference>
<evidence type="ECO:0000256" key="5">
    <source>
        <dbReference type="ARBA" id="ARBA00022723"/>
    </source>
</evidence>
<accession>A0A4R4NKJ0</accession>
<keyword evidence="5 11" id="KW-0479">Metal-binding</keyword>
<evidence type="ECO:0000256" key="11">
    <source>
        <dbReference type="RuleBase" id="RU361277"/>
    </source>
</evidence>
<evidence type="ECO:0000256" key="1">
    <source>
        <dbReference type="ARBA" id="ARBA00001947"/>
    </source>
</evidence>
<comment type="caution">
    <text evidence="13">The sequence shown here is derived from an EMBL/GenBank/DDBJ whole genome shotgun (WGS) entry which is preliminary data.</text>
</comment>
<dbReference type="GO" id="GO:0004022">
    <property type="term" value="F:alcohol dehydrogenase (NAD+) activity"/>
    <property type="evidence" value="ECO:0007669"/>
    <property type="project" value="UniProtKB-EC"/>
</dbReference>
<dbReference type="Gene3D" id="3.90.180.10">
    <property type="entry name" value="Medium-chain alcohol dehydrogenases, catalytic domain"/>
    <property type="match status" value="1"/>
</dbReference>
<dbReference type="GO" id="GO:0008270">
    <property type="term" value="F:zinc ion binding"/>
    <property type="evidence" value="ECO:0007669"/>
    <property type="project" value="InterPro"/>
</dbReference>
<evidence type="ECO:0000256" key="4">
    <source>
        <dbReference type="ARBA" id="ARBA00016352"/>
    </source>
</evidence>
<dbReference type="SUPFAM" id="SSF50129">
    <property type="entry name" value="GroES-like"/>
    <property type="match status" value="1"/>
</dbReference>
<comment type="catalytic activity">
    <reaction evidence="10">
        <text>a primary alcohol + NAD(+) = an aldehyde + NADH + H(+)</text>
        <dbReference type="Rhea" id="RHEA:10736"/>
        <dbReference type="ChEBI" id="CHEBI:15378"/>
        <dbReference type="ChEBI" id="CHEBI:15734"/>
        <dbReference type="ChEBI" id="CHEBI:17478"/>
        <dbReference type="ChEBI" id="CHEBI:57540"/>
        <dbReference type="ChEBI" id="CHEBI:57945"/>
        <dbReference type="EC" id="1.1.1.1"/>
    </reaction>
</comment>
<gene>
    <name evidence="13" type="ORF">E1267_10975</name>
</gene>
<dbReference type="OrthoDB" id="3567264at2"/>
<evidence type="ECO:0000313" key="14">
    <source>
        <dbReference type="Proteomes" id="UP000295157"/>
    </source>
</evidence>
<evidence type="ECO:0000313" key="13">
    <source>
        <dbReference type="EMBL" id="TDC08273.1"/>
    </source>
</evidence>
<dbReference type="Gene3D" id="3.40.50.720">
    <property type="entry name" value="NAD(P)-binding Rossmann-like Domain"/>
    <property type="match status" value="1"/>
</dbReference>
<evidence type="ECO:0000256" key="10">
    <source>
        <dbReference type="ARBA" id="ARBA00049243"/>
    </source>
</evidence>
<dbReference type="EMBL" id="SMJZ01000030">
    <property type="protein sequence ID" value="TDC08273.1"/>
    <property type="molecule type" value="Genomic_DNA"/>
</dbReference>
<dbReference type="AlphaFoldDB" id="A0A4R4NKJ0"/>
<evidence type="ECO:0000256" key="8">
    <source>
        <dbReference type="ARBA" id="ARBA00023027"/>
    </source>
</evidence>
<dbReference type="Proteomes" id="UP000295157">
    <property type="component" value="Unassembled WGS sequence"/>
</dbReference>
<proteinExistence type="inferred from homology"/>
<dbReference type="EC" id="1.1.1.1" evidence="3"/>
<dbReference type="SMART" id="SM00829">
    <property type="entry name" value="PKS_ER"/>
    <property type="match status" value="1"/>
</dbReference>
<dbReference type="PANTHER" id="PTHR42940">
    <property type="entry name" value="ALCOHOL DEHYDROGENASE 1-RELATED"/>
    <property type="match status" value="1"/>
</dbReference>
<organism evidence="13 14">
    <name type="scientific">Nonomuraea longispora</name>
    <dbReference type="NCBI Taxonomy" id="1848320"/>
    <lineage>
        <taxon>Bacteria</taxon>
        <taxon>Bacillati</taxon>
        <taxon>Actinomycetota</taxon>
        <taxon>Actinomycetes</taxon>
        <taxon>Streptosporangiales</taxon>
        <taxon>Streptosporangiaceae</taxon>
        <taxon>Nonomuraea</taxon>
    </lineage>
</organism>
<dbReference type="PROSITE" id="PS00059">
    <property type="entry name" value="ADH_ZINC"/>
    <property type="match status" value="1"/>
</dbReference>
<dbReference type="SUPFAM" id="SSF51735">
    <property type="entry name" value="NAD(P)-binding Rossmann-fold domains"/>
    <property type="match status" value="1"/>
</dbReference>
<reference evidence="13 14" key="1">
    <citation type="submission" date="2019-02" db="EMBL/GenBank/DDBJ databases">
        <title>Draft genome sequences of novel Actinobacteria.</title>
        <authorList>
            <person name="Sahin N."/>
            <person name="Ay H."/>
            <person name="Saygin H."/>
        </authorList>
    </citation>
    <scope>NUCLEOTIDE SEQUENCE [LARGE SCALE GENOMIC DNA]</scope>
    <source>
        <strain evidence="13 14">KC201</strain>
    </source>
</reference>
<dbReference type="InterPro" id="IPR011032">
    <property type="entry name" value="GroES-like_sf"/>
</dbReference>
<keyword evidence="6 11" id="KW-0862">Zinc</keyword>
<protein>
    <recommendedName>
        <fullName evidence="4">Alcohol dehydrogenase</fullName>
        <ecNumber evidence="3">1.1.1.1</ecNumber>
    </recommendedName>
</protein>
<evidence type="ECO:0000256" key="9">
    <source>
        <dbReference type="ARBA" id="ARBA00049164"/>
    </source>
</evidence>
<dbReference type="RefSeq" id="WP_132332319.1">
    <property type="nucleotide sequence ID" value="NZ_SMJZ01000030.1"/>
</dbReference>
<dbReference type="InterPro" id="IPR013149">
    <property type="entry name" value="ADH-like_C"/>
</dbReference>
<keyword evidence="7" id="KW-0560">Oxidoreductase</keyword>
<dbReference type="InterPro" id="IPR036291">
    <property type="entry name" value="NAD(P)-bd_dom_sf"/>
</dbReference>
<keyword evidence="8" id="KW-0520">NAD</keyword>
<feature type="domain" description="Enoyl reductase (ER)" evidence="12">
    <location>
        <begin position="21"/>
        <end position="343"/>
    </location>
</feature>
<dbReference type="Pfam" id="PF00107">
    <property type="entry name" value="ADH_zinc_N"/>
    <property type="match status" value="1"/>
</dbReference>
<comment type="cofactor">
    <cofactor evidence="1 11">
        <name>Zn(2+)</name>
        <dbReference type="ChEBI" id="CHEBI:29105"/>
    </cofactor>
</comment>
<evidence type="ECO:0000259" key="12">
    <source>
        <dbReference type="SMART" id="SM00829"/>
    </source>
</evidence>
<dbReference type="InterPro" id="IPR020843">
    <property type="entry name" value="ER"/>
</dbReference>
<evidence type="ECO:0000256" key="7">
    <source>
        <dbReference type="ARBA" id="ARBA00023002"/>
    </source>
</evidence>